<dbReference type="SUPFAM" id="SSF47203">
    <property type="entry name" value="Acyl-CoA dehydrogenase C-terminal domain-like"/>
    <property type="match status" value="1"/>
</dbReference>
<dbReference type="EMBL" id="CP108313">
    <property type="protein sequence ID" value="WTW72947.1"/>
    <property type="molecule type" value="Genomic_DNA"/>
</dbReference>
<dbReference type="SUPFAM" id="SSF56645">
    <property type="entry name" value="Acyl-CoA dehydrogenase NM domain-like"/>
    <property type="match status" value="1"/>
</dbReference>
<dbReference type="Gene3D" id="1.10.540.10">
    <property type="entry name" value="Acyl-CoA dehydrogenase/oxidase, N-terminal domain"/>
    <property type="match status" value="1"/>
</dbReference>
<protein>
    <submittedName>
        <fullName evidence="5">Acyl-CoA dehydrogenase family protein</fullName>
    </submittedName>
</protein>
<dbReference type="Pfam" id="PF02771">
    <property type="entry name" value="Acyl-CoA_dh_N"/>
    <property type="match status" value="1"/>
</dbReference>
<comment type="similarity">
    <text evidence="2">Belongs to the HpaH/HsaA monooxygenase family.</text>
</comment>
<gene>
    <name evidence="5" type="ORF">OG398_34215</name>
</gene>
<sequence length="404" mass="43284">MTTYATTPATTAAWPTEPAARRAHALAAVEEIREELTLGAAESEEQRRLSDRSAAALRSSGLLGIMTPDDLGGNVVGAVTAFEIIEKIGHIDPATAWTATILLEGAGELATVVAPATARELFAGSLALKAASLKPGSAERAEGGYRVTGRWDFVSGLHHADYVGATFLVDDAEGRPVRRAAVLPKAGIQVLDDWRVLGMRGTGSSSFAVEGAYVPDEMIYDPMGYGQREDTPLARLGMVPYVLQMHPGMVLGAARRALDEIIDAAPRIRRGSRINLSRPPALSELTWFQRELGELDARVRSVRSLSMETLAEVDRVIGRGERAELPLLDRMQTTASLAAKTAVEVVTRAFRHAGAAAILETSVLGKLVRDLNTISAHGVMSEAGFESHAEFVLGLQTPETRRMV</sequence>
<evidence type="ECO:0000259" key="4">
    <source>
        <dbReference type="Pfam" id="PF08028"/>
    </source>
</evidence>
<dbReference type="InterPro" id="IPR013107">
    <property type="entry name" value="Acyl-CoA_DH_C"/>
</dbReference>
<dbReference type="Gene3D" id="2.40.110.10">
    <property type="entry name" value="Butyryl-CoA Dehydrogenase, subunit A, domain 2"/>
    <property type="match status" value="1"/>
</dbReference>
<feature type="domain" description="Acyl-CoA dehydrogenase C-terminal" evidence="4">
    <location>
        <begin position="248"/>
        <end position="381"/>
    </location>
</feature>
<dbReference type="InterPro" id="IPR046373">
    <property type="entry name" value="Acyl-CoA_Oxase/DH_mid-dom_sf"/>
</dbReference>
<proteinExistence type="inferred from homology"/>
<dbReference type="Pfam" id="PF08028">
    <property type="entry name" value="Acyl-CoA_dh_2"/>
    <property type="match status" value="1"/>
</dbReference>
<dbReference type="GO" id="GO:0005737">
    <property type="term" value="C:cytoplasm"/>
    <property type="evidence" value="ECO:0007669"/>
    <property type="project" value="TreeGrafter"/>
</dbReference>
<dbReference type="GO" id="GO:0050660">
    <property type="term" value="F:flavin adenine dinucleotide binding"/>
    <property type="evidence" value="ECO:0007669"/>
    <property type="project" value="InterPro"/>
</dbReference>
<dbReference type="GO" id="GO:0033539">
    <property type="term" value="P:fatty acid beta-oxidation using acyl-CoA dehydrogenase"/>
    <property type="evidence" value="ECO:0007669"/>
    <property type="project" value="TreeGrafter"/>
</dbReference>
<dbReference type="InterPro" id="IPR013786">
    <property type="entry name" value="AcylCoA_DH/ox_N"/>
</dbReference>
<name>A0AAU2W010_9ACTN</name>
<dbReference type="PIRSF" id="PIRSF016578">
    <property type="entry name" value="HsaA"/>
    <property type="match status" value="1"/>
</dbReference>
<keyword evidence="1" id="KW-0560">Oxidoreductase</keyword>
<evidence type="ECO:0000313" key="5">
    <source>
        <dbReference type="EMBL" id="WTW72947.1"/>
    </source>
</evidence>
<dbReference type="Gene3D" id="1.20.140.10">
    <property type="entry name" value="Butyryl-CoA Dehydrogenase, subunit A, domain 3"/>
    <property type="match status" value="1"/>
</dbReference>
<dbReference type="InterPro" id="IPR009100">
    <property type="entry name" value="AcylCoA_DH/oxidase_NM_dom_sf"/>
</dbReference>
<dbReference type="InterPro" id="IPR037069">
    <property type="entry name" value="AcylCoA_DH/ox_N_sf"/>
</dbReference>
<feature type="domain" description="Acyl-CoA dehydrogenase/oxidase N-terminal" evidence="3">
    <location>
        <begin position="30"/>
        <end position="99"/>
    </location>
</feature>
<accession>A0AAU2W010</accession>
<dbReference type="AlphaFoldDB" id="A0AAU2W010"/>
<dbReference type="PANTHER" id="PTHR48083">
    <property type="entry name" value="MEDIUM-CHAIN SPECIFIC ACYL-COA DEHYDROGENASE, MITOCHONDRIAL-RELATED"/>
    <property type="match status" value="1"/>
</dbReference>
<dbReference type="InterPro" id="IPR036250">
    <property type="entry name" value="AcylCo_DH-like_C"/>
</dbReference>
<evidence type="ECO:0000256" key="1">
    <source>
        <dbReference type="ARBA" id="ARBA00023002"/>
    </source>
</evidence>
<dbReference type="PANTHER" id="PTHR48083:SF5">
    <property type="entry name" value="NRGC PROTEIN"/>
    <property type="match status" value="1"/>
</dbReference>
<reference evidence="5" key="1">
    <citation type="submission" date="2022-10" db="EMBL/GenBank/DDBJ databases">
        <title>The complete genomes of actinobacterial strains from the NBC collection.</title>
        <authorList>
            <person name="Joergensen T.S."/>
            <person name="Alvarez Arevalo M."/>
            <person name="Sterndorff E.B."/>
            <person name="Faurdal D."/>
            <person name="Vuksanovic O."/>
            <person name="Mourched A.-S."/>
            <person name="Charusanti P."/>
            <person name="Shaw S."/>
            <person name="Blin K."/>
            <person name="Weber T."/>
        </authorList>
    </citation>
    <scope>NUCLEOTIDE SEQUENCE</scope>
    <source>
        <strain evidence="5">NBC_00008</strain>
    </source>
</reference>
<dbReference type="InterPro" id="IPR050741">
    <property type="entry name" value="Acyl-CoA_dehydrogenase"/>
</dbReference>
<dbReference type="GO" id="GO:0003995">
    <property type="term" value="F:acyl-CoA dehydrogenase activity"/>
    <property type="evidence" value="ECO:0007669"/>
    <property type="project" value="TreeGrafter"/>
</dbReference>
<organism evidence="5">
    <name type="scientific">Streptomyces sp. NBC_00008</name>
    <dbReference type="NCBI Taxonomy" id="2903610"/>
    <lineage>
        <taxon>Bacteria</taxon>
        <taxon>Bacillati</taxon>
        <taxon>Actinomycetota</taxon>
        <taxon>Actinomycetes</taxon>
        <taxon>Kitasatosporales</taxon>
        <taxon>Streptomycetaceae</taxon>
        <taxon>Streptomyces</taxon>
    </lineage>
</organism>
<evidence type="ECO:0000259" key="3">
    <source>
        <dbReference type="Pfam" id="PF02771"/>
    </source>
</evidence>
<evidence type="ECO:0000256" key="2">
    <source>
        <dbReference type="ARBA" id="ARBA00049661"/>
    </source>
</evidence>